<accession>A0A0J7KG70</accession>
<dbReference type="Proteomes" id="UP000036403">
    <property type="component" value="Unassembled WGS sequence"/>
</dbReference>
<evidence type="ECO:0000256" key="1">
    <source>
        <dbReference type="SAM" id="MobiDB-lite"/>
    </source>
</evidence>
<keyword evidence="2" id="KW-0548">Nucleotidyltransferase</keyword>
<dbReference type="EMBL" id="LBMM01007997">
    <property type="protein sequence ID" value="KMQ89244.1"/>
    <property type="molecule type" value="Genomic_DNA"/>
</dbReference>
<dbReference type="OrthoDB" id="8058917at2759"/>
<evidence type="ECO:0000313" key="3">
    <source>
        <dbReference type="Proteomes" id="UP000036403"/>
    </source>
</evidence>
<comment type="caution">
    <text evidence="2">The sequence shown here is derived from an EMBL/GenBank/DDBJ whole genome shotgun (WGS) entry which is preliminary data.</text>
</comment>
<sequence>MDRPHGRMSFHLTQVLAGHGCFGEYLHKIGKELTAQCHHCDKERDTAQHTLEFCPAWAEERRALTDKVGNDLSLPIIVNRMVESDEAWKAIVSCGRIMLRKEMAERERERRGRRERHAAPNPERR</sequence>
<dbReference type="GO" id="GO:0003964">
    <property type="term" value="F:RNA-directed DNA polymerase activity"/>
    <property type="evidence" value="ECO:0007669"/>
    <property type="project" value="UniProtKB-KW"/>
</dbReference>
<reference evidence="2 3" key="1">
    <citation type="submission" date="2015-04" db="EMBL/GenBank/DDBJ databases">
        <title>Lasius niger genome sequencing.</title>
        <authorList>
            <person name="Konorov E.A."/>
            <person name="Nikitin M.A."/>
            <person name="Kirill M.V."/>
            <person name="Chang P."/>
        </authorList>
    </citation>
    <scope>NUCLEOTIDE SEQUENCE [LARGE SCALE GENOMIC DNA]</scope>
    <source>
        <tissue evidence="2">Whole</tissue>
    </source>
</reference>
<keyword evidence="2" id="KW-0808">Transferase</keyword>
<proteinExistence type="predicted"/>
<keyword evidence="3" id="KW-1185">Reference proteome</keyword>
<dbReference type="AlphaFoldDB" id="A0A0J7KG70"/>
<keyword evidence="2" id="KW-0695">RNA-directed DNA polymerase</keyword>
<gene>
    <name evidence="2" type="ORF">RF55_11148</name>
</gene>
<dbReference type="PaxDb" id="67767-A0A0J7KG70"/>
<organism evidence="2 3">
    <name type="scientific">Lasius niger</name>
    <name type="common">Black garden ant</name>
    <dbReference type="NCBI Taxonomy" id="67767"/>
    <lineage>
        <taxon>Eukaryota</taxon>
        <taxon>Metazoa</taxon>
        <taxon>Ecdysozoa</taxon>
        <taxon>Arthropoda</taxon>
        <taxon>Hexapoda</taxon>
        <taxon>Insecta</taxon>
        <taxon>Pterygota</taxon>
        <taxon>Neoptera</taxon>
        <taxon>Endopterygota</taxon>
        <taxon>Hymenoptera</taxon>
        <taxon>Apocrita</taxon>
        <taxon>Aculeata</taxon>
        <taxon>Formicoidea</taxon>
        <taxon>Formicidae</taxon>
        <taxon>Formicinae</taxon>
        <taxon>Lasius</taxon>
        <taxon>Lasius</taxon>
    </lineage>
</organism>
<evidence type="ECO:0000313" key="2">
    <source>
        <dbReference type="EMBL" id="KMQ89244.1"/>
    </source>
</evidence>
<feature type="region of interest" description="Disordered" evidence="1">
    <location>
        <begin position="104"/>
        <end position="125"/>
    </location>
</feature>
<protein>
    <submittedName>
        <fullName evidence="2">Reverse transcriptase</fullName>
    </submittedName>
</protein>
<name>A0A0J7KG70_LASNI</name>